<comment type="subcellular location">
    <subcellularLocation>
        <location evidence="1">Cell membrane</location>
        <topology evidence="1">Multi-pass membrane protein</topology>
    </subcellularLocation>
</comment>
<keyword evidence="6" id="KW-1185">Reference proteome</keyword>
<keyword evidence="3" id="KW-0050">Antiport</keyword>
<evidence type="ECO:0000256" key="1">
    <source>
        <dbReference type="ARBA" id="ARBA00004651"/>
    </source>
</evidence>
<dbReference type="GO" id="GO:0006811">
    <property type="term" value="P:monoatomic ion transport"/>
    <property type="evidence" value="ECO:0007669"/>
    <property type="project" value="UniProtKB-KW"/>
</dbReference>
<comment type="caution">
    <text evidence="5">The sequence shown here is derived from an EMBL/GenBank/DDBJ whole genome shotgun (WGS) entry which is preliminary data.</text>
</comment>
<dbReference type="Proteomes" id="UP000053070">
    <property type="component" value="Unassembled WGS sequence"/>
</dbReference>
<dbReference type="RefSeq" id="WP_047007827.1">
    <property type="nucleotide sequence ID" value="NZ_CP018098.1"/>
</dbReference>
<gene>
    <name evidence="5" type="ORF">AAW01_12875</name>
</gene>
<reference evidence="5 6" key="1">
    <citation type="submission" date="2015-04" db="EMBL/GenBank/DDBJ databases">
        <title>The draft genome sequence of Erythrobacr gangjinensis K7-2.</title>
        <authorList>
            <person name="Zhuang L."/>
            <person name="Liu Y."/>
            <person name="Shao Z."/>
        </authorList>
    </citation>
    <scope>NUCLEOTIDE SEQUENCE [LARGE SCALE GENOMIC DNA]</scope>
    <source>
        <strain evidence="5 6">K7-2</strain>
    </source>
</reference>
<keyword evidence="2" id="KW-0813">Transport</keyword>
<evidence type="ECO:0000256" key="3">
    <source>
        <dbReference type="ARBA" id="ARBA00022449"/>
    </source>
</evidence>
<organism evidence="5 6">
    <name type="scientific">Aurantiacibacter gangjinensis</name>
    <dbReference type="NCBI Taxonomy" id="502682"/>
    <lineage>
        <taxon>Bacteria</taxon>
        <taxon>Pseudomonadati</taxon>
        <taxon>Pseudomonadota</taxon>
        <taxon>Alphaproteobacteria</taxon>
        <taxon>Sphingomonadales</taxon>
        <taxon>Erythrobacteraceae</taxon>
        <taxon>Aurantiacibacter</taxon>
    </lineage>
</organism>
<dbReference type="STRING" id="502682.BMF35_b0027"/>
<evidence type="ECO:0000256" key="4">
    <source>
        <dbReference type="ARBA" id="ARBA00023065"/>
    </source>
</evidence>
<dbReference type="PANTHER" id="PTHR32507">
    <property type="entry name" value="NA(+)/H(+) ANTIPORTER 1"/>
    <property type="match status" value="1"/>
</dbReference>
<accession>A0A0G9MKC3</accession>
<evidence type="ECO:0000256" key="2">
    <source>
        <dbReference type="ARBA" id="ARBA00022448"/>
    </source>
</evidence>
<dbReference type="PANTHER" id="PTHR32507:SF8">
    <property type="entry name" value="CNH1P"/>
    <property type="match status" value="1"/>
</dbReference>
<dbReference type="KEGG" id="egn:BMF35_b0027"/>
<dbReference type="AlphaFoldDB" id="A0A0G9MKC3"/>
<proteinExistence type="predicted"/>
<dbReference type="PATRIC" id="fig|502682.8.peg.2628"/>
<name>A0A0G9MKC3_9SPHN</name>
<dbReference type="GO" id="GO:0015297">
    <property type="term" value="F:antiporter activity"/>
    <property type="evidence" value="ECO:0007669"/>
    <property type="project" value="UniProtKB-KW"/>
</dbReference>
<evidence type="ECO:0000313" key="5">
    <source>
        <dbReference type="EMBL" id="KLE31117.1"/>
    </source>
</evidence>
<evidence type="ECO:0000313" key="6">
    <source>
        <dbReference type="Proteomes" id="UP000053070"/>
    </source>
</evidence>
<keyword evidence="4" id="KW-0406">Ion transport</keyword>
<dbReference type="EMBL" id="LBHC01000003">
    <property type="protein sequence ID" value="KLE31117.1"/>
    <property type="molecule type" value="Genomic_DNA"/>
</dbReference>
<protein>
    <submittedName>
        <fullName evidence="5">Uncharacterized protein</fullName>
    </submittedName>
</protein>
<sequence length="438" mass="45670">MDPFIVDPKDIVYFVLGLGLLGLTALPMVCGRRLISVPTIYVMAGGLLAFTPFAMPIPNPLDGYTQVLIIEHATELIVIIALAAAGLAVDRTGGLAGWQHSIMLLAVTMPLTIVGVYLLGVWAGLGIGAALLVAASLAPTDPVLARSVAVEGPNEGDEDDVRVSLTAEAGLNDGLAFPFVWLAIAVAEFGGASIGESLSAVAGDWLVWDVGYRIAAACIVGYGAGWLVASFVTSRHGDMALGGANAGLVFLGTTFFVYGLTEAFEGYGFLAVFLAARAGRNCTRGTDNDTYASKPHAFGEQAEKILLATLLVWLGTFAASGLLLDTSWREVGLALALVFVLRPLAGLIALLPTRGDMFQKLAIAFFGIRGMGSFFYVAFGLATASTGAFGDPEPIWRVTVITALVSIAIHGALAPIAMAHIDRRKASDVKNVAAQKSA</sequence>
<dbReference type="GO" id="GO:0005886">
    <property type="term" value="C:plasma membrane"/>
    <property type="evidence" value="ECO:0007669"/>
    <property type="project" value="UniProtKB-SubCell"/>
</dbReference>